<keyword evidence="1" id="KW-0175">Coiled coil</keyword>
<sequence length="322" mass="36035">MGKAGTDILGGAVKGAGKVVETVGNAAEKAPVVGGIGTVVEGTGKAIENVGKATENLGEKVFENKEKIKPKKDLKDTTLDQINEDYYGDDFHFDKGDSKESEKAPEDLLKMLNAELARQRGEDQDEADDIDEAEKELMKSDINDSNYEEEEEDEESAKVIPKNFSLKCVRNNKYLRYISESENTDGLLRYSVKNIVGPYSKFAIRLSKSKPGFFHIRCCYNNKFWVRLSENSDYIAAIANEEEDDTSKWSCTLFEPIFVPEKAELCYIRHVQLNTFLCIAEGAPFPYNDCLVAIVEDISTIDENLALSALMECNNTLKEKLF</sequence>
<feature type="coiled-coil region" evidence="1">
    <location>
        <begin position="116"/>
        <end position="150"/>
    </location>
</feature>
<accession>A0A9I9DSK3</accession>
<dbReference type="PANTHER" id="PTHR39244">
    <property type="entry name" value="NATTERIN-4"/>
    <property type="match status" value="1"/>
</dbReference>
<dbReference type="Pfam" id="PF07468">
    <property type="entry name" value="Agglutinin"/>
    <property type="match status" value="1"/>
</dbReference>
<evidence type="ECO:0000313" key="3">
    <source>
        <dbReference type="EnsemblPlants" id="MELO3C022431.2.1"/>
    </source>
</evidence>
<dbReference type="InterPro" id="IPR008998">
    <property type="entry name" value="Agglutinin"/>
</dbReference>
<dbReference type="EnsemblPlants" id="MELO3C022431.2.1">
    <property type="protein sequence ID" value="MELO3C022431.2.1"/>
    <property type="gene ID" value="MELO3C022431.2"/>
</dbReference>
<dbReference type="PANTHER" id="PTHR39244:SF5">
    <property type="entry name" value="NATTERIN-3-LIKE"/>
    <property type="match status" value="1"/>
</dbReference>
<evidence type="ECO:0000256" key="1">
    <source>
        <dbReference type="SAM" id="Coils"/>
    </source>
</evidence>
<feature type="domain" description="Agglutinin" evidence="2">
    <location>
        <begin position="158"/>
        <end position="302"/>
    </location>
</feature>
<dbReference type="Gramene" id="MELO3C022431.2.1">
    <property type="protein sequence ID" value="MELO3C022431.2.1"/>
    <property type="gene ID" value="MELO3C022431.2"/>
</dbReference>
<dbReference type="InterPro" id="IPR036242">
    <property type="entry name" value="Agglutinin_dom_sf"/>
</dbReference>
<reference evidence="3" key="1">
    <citation type="submission" date="2023-03" db="UniProtKB">
        <authorList>
            <consortium name="EnsemblPlants"/>
        </authorList>
    </citation>
    <scope>IDENTIFICATION</scope>
</reference>
<dbReference type="Gene3D" id="2.80.10.50">
    <property type="match status" value="1"/>
</dbReference>
<dbReference type="AlphaFoldDB" id="A0A9I9DSK3"/>
<protein>
    <recommendedName>
        <fullName evidence="2">Agglutinin domain-containing protein</fullName>
    </recommendedName>
</protein>
<organism evidence="3">
    <name type="scientific">Cucumis melo</name>
    <name type="common">Muskmelon</name>
    <dbReference type="NCBI Taxonomy" id="3656"/>
    <lineage>
        <taxon>Eukaryota</taxon>
        <taxon>Viridiplantae</taxon>
        <taxon>Streptophyta</taxon>
        <taxon>Embryophyta</taxon>
        <taxon>Tracheophyta</taxon>
        <taxon>Spermatophyta</taxon>
        <taxon>Magnoliopsida</taxon>
        <taxon>eudicotyledons</taxon>
        <taxon>Gunneridae</taxon>
        <taxon>Pentapetalae</taxon>
        <taxon>rosids</taxon>
        <taxon>fabids</taxon>
        <taxon>Cucurbitales</taxon>
        <taxon>Cucurbitaceae</taxon>
        <taxon>Benincaseae</taxon>
        <taxon>Cucumis</taxon>
    </lineage>
</organism>
<dbReference type="SUPFAM" id="SSF50382">
    <property type="entry name" value="Agglutinin"/>
    <property type="match status" value="1"/>
</dbReference>
<evidence type="ECO:0000259" key="2">
    <source>
        <dbReference type="SMART" id="SM00791"/>
    </source>
</evidence>
<proteinExistence type="predicted"/>
<name>A0A9I9DSK3_CUCME</name>
<dbReference type="SMART" id="SM00791">
    <property type="entry name" value="Agglutinin"/>
    <property type="match status" value="1"/>
</dbReference>
<dbReference type="InterPro" id="IPR053237">
    <property type="entry name" value="Natterin_C"/>
</dbReference>